<reference evidence="1" key="1">
    <citation type="submission" date="2018-02" db="EMBL/GenBank/DDBJ databases">
        <title>Rhizophora mucronata_Transcriptome.</title>
        <authorList>
            <person name="Meera S.P."/>
            <person name="Sreeshan A."/>
            <person name="Augustine A."/>
        </authorList>
    </citation>
    <scope>NUCLEOTIDE SEQUENCE</scope>
    <source>
        <tissue evidence="1">Leaf</tissue>
    </source>
</reference>
<sequence>MNAFLRRLCFSSSSILNRATRFMNFANLNRKQLHSKHVFHFLIGKTHFLIDLGLLVFHHSFTFDGE</sequence>
<name>A0A2P2PE23_RHIMU</name>
<organism evidence="1">
    <name type="scientific">Rhizophora mucronata</name>
    <name type="common">Asiatic mangrove</name>
    <dbReference type="NCBI Taxonomy" id="61149"/>
    <lineage>
        <taxon>Eukaryota</taxon>
        <taxon>Viridiplantae</taxon>
        <taxon>Streptophyta</taxon>
        <taxon>Embryophyta</taxon>
        <taxon>Tracheophyta</taxon>
        <taxon>Spermatophyta</taxon>
        <taxon>Magnoliopsida</taxon>
        <taxon>eudicotyledons</taxon>
        <taxon>Gunneridae</taxon>
        <taxon>Pentapetalae</taxon>
        <taxon>rosids</taxon>
        <taxon>fabids</taxon>
        <taxon>Malpighiales</taxon>
        <taxon>Rhizophoraceae</taxon>
        <taxon>Rhizophora</taxon>
    </lineage>
</organism>
<evidence type="ECO:0000313" key="1">
    <source>
        <dbReference type="EMBL" id="MBX52939.1"/>
    </source>
</evidence>
<accession>A0A2P2PE23</accession>
<protein>
    <submittedName>
        <fullName evidence="1">Uncharacterized protein</fullName>
    </submittedName>
</protein>
<proteinExistence type="predicted"/>
<dbReference type="AlphaFoldDB" id="A0A2P2PE23"/>
<dbReference type="EMBL" id="GGEC01072455">
    <property type="protein sequence ID" value="MBX52939.1"/>
    <property type="molecule type" value="Transcribed_RNA"/>
</dbReference>